<dbReference type="EMBL" id="NMUH01001167">
    <property type="protein sequence ID" value="MQL89667.1"/>
    <property type="molecule type" value="Genomic_DNA"/>
</dbReference>
<protein>
    <submittedName>
        <fullName evidence="2">Uncharacterized protein</fullName>
    </submittedName>
</protein>
<keyword evidence="1" id="KW-0472">Membrane</keyword>
<comment type="caution">
    <text evidence="2">The sequence shown here is derived from an EMBL/GenBank/DDBJ whole genome shotgun (WGS) entry which is preliminary data.</text>
</comment>
<dbReference type="AlphaFoldDB" id="A0A843V4T4"/>
<dbReference type="NCBIfam" id="TIGR01571">
    <property type="entry name" value="A_thal_Cys_rich"/>
    <property type="match status" value="1"/>
</dbReference>
<evidence type="ECO:0000256" key="1">
    <source>
        <dbReference type="SAM" id="Phobius"/>
    </source>
</evidence>
<sequence length="159" mass="17196">MYPPAAGSQEKHPSALHVQAPARGPWSTGLCDCCDDPGNCCLTCWCPCVTFGRIAEITDRGGTSCGASGALYSLIALLTGCGWIYSCLYRTKLRRQYSLLESPCSDCLVHFCCESCSLCQEYRELKNRGFDMVLGWHGSVERQAAGVTAPPAPQGGMMR</sequence>
<gene>
    <name evidence="2" type="ORF">Taro_022253</name>
</gene>
<dbReference type="OrthoDB" id="1045822at2759"/>
<keyword evidence="3" id="KW-1185">Reference proteome</keyword>
<name>A0A843V4T4_COLES</name>
<feature type="transmembrane region" description="Helical" evidence="1">
    <location>
        <begin position="70"/>
        <end position="89"/>
    </location>
</feature>
<evidence type="ECO:0000313" key="2">
    <source>
        <dbReference type="EMBL" id="MQL89667.1"/>
    </source>
</evidence>
<dbReference type="Proteomes" id="UP000652761">
    <property type="component" value="Unassembled WGS sequence"/>
</dbReference>
<keyword evidence="1" id="KW-0812">Transmembrane</keyword>
<accession>A0A843V4T4</accession>
<dbReference type="InterPro" id="IPR006461">
    <property type="entry name" value="PLAC_motif_containing"/>
</dbReference>
<evidence type="ECO:0000313" key="3">
    <source>
        <dbReference type="Proteomes" id="UP000652761"/>
    </source>
</evidence>
<proteinExistence type="predicted"/>
<organism evidence="2 3">
    <name type="scientific">Colocasia esculenta</name>
    <name type="common">Wild taro</name>
    <name type="synonym">Arum esculentum</name>
    <dbReference type="NCBI Taxonomy" id="4460"/>
    <lineage>
        <taxon>Eukaryota</taxon>
        <taxon>Viridiplantae</taxon>
        <taxon>Streptophyta</taxon>
        <taxon>Embryophyta</taxon>
        <taxon>Tracheophyta</taxon>
        <taxon>Spermatophyta</taxon>
        <taxon>Magnoliopsida</taxon>
        <taxon>Liliopsida</taxon>
        <taxon>Araceae</taxon>
        <taxon>Aroideae</taxon>
        <taxon>Colocasieae</taxon>
        <taxon>Colocasia</taxon>
    </lineage>
</organism>
<dbReference type="PANTHER" id="PTHR15907">
    <property type="entry name" value="DUF614 FAMILY PROTEIN-RELATED"/>
    <property type="match status" value="1"/>
</dbReference>
<reference evidence="2" key="1">
    <citation type="submission" date="2017-07" db="EMBL/GenBank/DDBJ databases">
        <title>Taro Niue Genome Assembly and Annotation.</title>
        <authorList>
            <person name="Atibalentja N."/>
            <person name="Keating K."/>
            <person name="Fields C.J."/>
        </authorList>
    </citation>
    <scope>NUCLEOTIDE SEQUENCE</scope>
    <source>
        <strain evidence="2">Niue_2</strain>
        <tissue evidence="2">Leaf</tissue>
    </source>
</reference>
<dbReference type="Pfam" id="PF04749">
    <property type="entry name" value="PLAC8"/>
    <property type="match status" value="1"/>
</dbReference>
<keyword evidence="1" id="KW-1133">Transmembrane helix</keyword>